<evidence type="ECO:0000259" key="1">
    <source>
        <dbReference type="PROSITE" id="PS50943"/>
    </source>
</evidence>
<dbReference type="EMBL" id="CP058350">
    <property type="protein sequence ID" value="QLF69829.1"/>
    <property type="molecule type" value="Genomic_DNA"/>
</dbReference>
<name>A0ABX6QMM8_9HYPH</name>
<dbReference type="Pfam" id="PF01381">
    <property type="entry name" value="HTH_3"/>
    <property type="match status" value="1"/>
</dbReference>
<dbReference type="InterPro" id="IPR010982">
    <property type="entry name" value="Lambda_DNA-bd_dom_sf"/>
</dbReference>
<proteinExistence type="predicted"/>
<dbReference type="Gene3D" id="1.10.260.40">
    <property type="entry name" value="lambda repressor-like DNA-binding domains"/>
    <property type="match status" value="1"/>
</dbReference>
<accession>A0ABX6QMM8</accession>
<reference evidence="2 3" key="1">
    <citation type="submission" date="2020-06" db="EMBL/GenBank/DDBJ databases">
        <title>Genome sequence of Rhizobium sp strain ADMK78.</title>
        <authorList>
            <person name="Rahi P."/>
        </authorList>
    </citation>
    <scope>NUCLEOTIDE SEQUENCE [LARGE SCALE GENOMIC DNA]</scope>
    <source>
        <strain evidence="2 3">ADMK78</strain>
    </source>
</reference>
<gene>
    <name evidence="2" type="ORF">FE840_009910</name>
</gene>
<dbReference type="PROSITE" id="PS50943">
    <property type="entry name" value="HTH_CROC1"/>
    <property type="match status" value="1"/>
</dbReference>
<dbReference type="Proteomes" id="UP000308530">
    <property type="component" value="Chromosome"/>
</dbReference>
<dbReference type="InterPro" id="IPR001387">
    <property type="entry name" value="Cro/C1-type_HTH"/>
</dbReference>
<feature type="domain" description="HTH cro/C1-type" evidence="1">
    <location>
        <begin position="54"/>
        <end position="84"/>
    </location>
</feature>
<evidence type="ECO:0000313" key="2">
    <source>
        <dbReference type="EMBL" id="QLF69829.1"/>
    </source>
</evidence>
<protein>
    <submittedName>
        <fullName evidence="2">Helix-turn-helix domain-containing protein</fullName>
    </submittedName>
</protein>
<dbReference type="SUPFAM" id="SSF47413">
    <property type="entry name" value="lambda repressor-like DNA-binding domains"/>
    <property type="match status" value="1"/>
</dbReference>
<dbReference type="CDD" id="cd00093">
    <property type="entry name" value="HTH_XRE"/>
    <property type="match status" value="1"/>
</dbReference>
<organism evidence="2 3">
    <name type="scientific">Peteryoungia desertarenae</name>
    <dbReference type="NCBI Taxonomy" id="1813451"/>
    <lineage>
        <taxon>Bacteria</taxon>
        <taxon>Pseudomonadati</taxon>
        <taxon>Pseudomonadota</taxon>
        <taxon>Alphaproteobacteria</taxon>
        <taxon>Hyphomicrobiales</taxon>
        <taxon>Rhizobiaceae</taxon>
        <taxon>Peteryoungia</taxon>
    </lineage>
</organism>
<keyword evidence="3" id="KW-1185">Reference proteome</keyword>
<sequence length="112" mass="12211">MFLFGEIACLVSYRSEGATQVKNAPSGLPADASDIKDSEATEEALDRAQRARIIRRTRNSLGLSQSEFATRFRVPVGTLRDWEQACVTAPDFAVAYVKVIAQHPDLVAEALG</sequence>
<evidence type="ECO:0000313" key="3">
    <source>
        <dbReference type="Proteomes" id="UP000308530"/>
    </source>
</evidence>